<evidence type="ECO:0000256" key="1">
    <source>
        <dbReference type="SAM" id="SignalP"/>
    </source>
</evidence>
<sequence>MVKPLYRFGCAFAALLSFAVQAQEPYTCNAPRFAKIGWADLESTTALAKNVLAGLGYKPTDTTLSIPLAWAGLKRKDIDIYLGDWVPSQDSNARPYLESKSVTRLPTPNLTGAKFTLAVPDYAYEAGLRNFDDIAKFKDKLGGRIYGIEPGDDANVSIQRMIQANEHHLGDFKLVESSEAGMLVTLDRAVARKEWIVFLGWEPHPMNLNYKIQYLSGGDHQFGPNYGAAEVYTVVANGYQERCPNVAKLLANLKFTPVIEDTVMARIVKKEDPMIVAKDWLKDHPEALTQWLAGVTTFDGKPGLPAVQTYLGH</sequence>
<feature type="signal peptide" evidence="1">
    <location>
        <begin position="1"/>
        <end position="22"/>
    </location>
</feature>
<dbReference type="CDD" id="cd13640">
    <property type="entry name" value="PBP2_ChoX"/>
    <property type="match status" value="1"/>
</dbReference>
<dbReference type="GO" id="GO:0015871">
    <property type="term" value="P:choline transport"/>
    <property type="evidence" value="ECO:0007669"/>
    <property type="project" value="InterPro"/>
</dbReference>
<reference evidence="3 4" key="1">
    <citation type="submission" date="2019-03" db="EMBL/GenBank/DDBJ databases">
        <title>Paraburkholderia sp. 4M-K11, isolated from subtropical forest soil.</title>
        <authorList>
            <person name="Gao Z.-H."/>
            <person name="Qiu L.-H."/>
        </authorList>
    </citation>
    <scope>NUCLEOTIDE SEQUENCE [LARGE SCALE GENOMIC DNA]</scope>
    <source>
        <strain evidence="3 4">4M-K11</strain>
    </source>
</reference>
<evidence type="ECO:0000259" key="2">
    <source>
        <dbReference type="Pfam" id="PF04069"/>
    </source>
</evidence>
<dbReference type="SUPFAM" id="SSF53850">
    <property type="entry name" value="Periplasmic binding protein-like II"/>
    <property type="match status" value="1"/>
</dbReference>
<dbReference type="Proteomes" id="UP000295722">
    <property type="component" value="Unassembled WGS sequence"/>
</dbReference>
<dbReference type="Pfam" id="PF04069">
    <property type="entry name" value="OpuAC"/>
    <property type="match status" value="1"/>
</dbReference>
<protein>
    <submittedName>
        <fullName evidence="3">Choline ABC transporter substrate-binding protein</fullName>
    </submittedName>
</protein>
<dbReference type="RefSeq" id="WP_133199368.1">
    <property type="nucleotide sequence ID" value="NZ_JBHUCW010000019.1"/>
</dbReference>
<feature type="chain" id="PRO_5020941732" evidence="1">
    <location>
        <begin position="23"/>
        <end position="313"/>
    </location>
</feature>
<organism evidence="3 4">
    <name type="scientific">Paraburkholderia silviterrae</name>
    <dbReference type="NCBI Taxonomy" id="2528715"/>
    <lineage>
        <taxon>Bacteria</taxon>
        <taxon>Pseudomonadati</taxon>
        <taxon>Pseudomonadota</taxon>
        <taxon>Betaproteobacteria</taxon>
        <taxon>Burkholderiales</taxon>
        <taxon>Burkholderiaceae</taxon>
        <taxon>Paraburkholderia</taxon>
    </lineage>
</organism>
<keyword evidence="1" id="KW-0732">Signal</keyword>
<dbReference type="GO" id="GO:0042597">
    <property type="term" value="C:periplasmic space"/>
    <property type="evidence" value="ECO:0007669"/>
    <property type="project" value="InterPro"/>
</dbReference>
<dbReference type="EMBL" id="SMRP01000032">
    <property type="protein sequence ID" value="TDG18332.1"/>
    <property type="molecule type" value="Genomic_DNA"/>
</dbReference>
<dbReference type="NCBIfam" id="TIGR03414">
    <property type="entry name" value="ABC_choline_bnd"/>
    <property type="match status" value="1"/>
</dbReference>
<dbReference type="GO" id="GO:0043190">
    <property type="term" value="C:ATP-binding cassette (ABC) transporter complex"/>
    <property type="evidence" value="ECO:0007669"/>
    <property type="project" value="InterPro"/>
</dbReference>
<comment type="caution">
    <text evidence="3">The sequence shown here is derived from an EMBL/GenBank/DDBJ whole genome shotgun (WGS) entry which is preliminary data.</text>
</comment>
<dbReference type="InterPro" id="IPR017783">
    <property type="entry name" value="ABC_choline_sub-bd"/>
</dbReference>
<dbReference type="Gene3D" id="3.40.190.10">
    <property type="entry name" value="Periplasmic binding protein-like II"/>
    <property type="match status" value="1"/>
</dbReference>
<dbReference type="GO" id="GO:0022857">
    <property type="term" value="F:transmembrane transporter activity"/>
    <property type="evidence" value="ECO:0007669"/>
    <property type="project" value="InterPro"/>
</dbReference>
<dbReference type="OrthoDB" id="9787902at2"/>
<dbReference type="AlphaFoldDB" id="A0A4R5M006"/>
<dbReference type="Gene3D" id="3.40.190.100">
    <property type="entry name" value="Glycine betaine-binding periplasmic protein, domain 2"/>
    <property type="match status" value="1"/>
</dbReference>
<gene>
    <name evidence="3" type="primary">choX</name>
    <name evidence="3" type="ORF">EYW47_34735</name>
</gene>
<evidence type="ECO:0000313" key="4">
    <source>
        <dbReference type="Proteomes" id="UP000295722"/>
    </source>
</evidence>
<accession>A0A4R5M006</accession>
<feature type="domain" description="ABC-type glycine betaine transport system substrate-binding" evidence="2">
    <location>
        <begin position="33"/>
        <end position="282"/>
    </location>
</feature>
<evidence type="ECO:0000313" key="3">
    <source>
        <dbReference type="EMBL" id="TDG18332.1"/>
    </source>
</evidence>
<dbReference type="GO" id="GO:0033265">
    <property type="term" value="F:choline binding"/>
    <property type="evidence" value="ECO:0007669"/>
    <property type="project" value="InterPro"/>
</dbReference>
<dbReference type="InterPro" id="IPR007210">
    <property type="entry name" value="ABC_Gly_betaine_transp_sub-bd"/>
</dbReference>
<proteinExistence type="predicted"/>
<name>A0A4R5M006_9BURK</name>
<keyword evidence="4" id="KW-1185">Reference proteome</keyword>